<gene>
    <name evidence="4" type="ORF">N865_13425</name>
</gene>
<dbReference type="InterPro" id="IPR018392">
    <property type="entry name" value="LysM"/>
</dbReference>
<accession>W9GAE2</accession>
<evidence type="ECO:0000259" key="3">
    <source>
        <dbReference type="Pfam" id="PF01476"/>
    </source>
</evidence>
<feature type="region of interest" description="Disordered" evidence="1">
    <location>
        <begin position="266"/>
        <end position="288"/>
    </location>
</feature>
<dbReference type="CDD" id="cd00118">
    <property type="entry name" value="LysM"/>
    <property type="match status" value="1"/>
</dbReference>
<evidence type="ECO:0000313" key="4">
    <source>
        <dbReference type="EMBL" id="EWT00849.1"/>
    </source>
</evidence>
<keyword evidence="5" id="KW-1185">Reference proteome</keyword>
<dbReference type="Gene3D" id="3.10.350.10">
    <property type="entry name" value="LysM domain"/>
    <property type="match status" value="1"/>
</dbReference>
<dbReference type="EMBL" id="AWSA01000033">
    <property type="protein sequence ID" value="EWT00849.1"/>
    <property type="molecule type" value="Genomic_DNA"/>
</dbReference>
<organism evidence="4 5">
    <name type="scientific">Intrasporangium oryzae NRRL B-24470</name>
    <dbReference type="NCBI Taxonomy" id="1386089"/>
    <lineage>
        <taxon>Bacteria</taxon>
        <taxon>Bacillati</taxon>
        <taxon>Actinomycetota</taxon>
        <taxon>Actinomycetes</taxon>
        <taxon>Micrococcales</taxon>
        <taxon>Intrasporangiaceae</taxon>
        <taxon>Intrasporangium</taxon>
    </lineage>
</organism>
<dbReference type="STRING" id="1386089.N865_13425"/>
<name>W9GAE2_9MICO</name>
<feature type="region of interest" description="Disordered" evidence="1">
    <location>
        <begin position="131"/>
        <end position="150"/>
    </location>
</feature>
<protein>
    <recommendedName>
        <fullName evidence="3">LysM domain-containing protein</fullName>
    </recommendedName>
</protein>
<dbReference type="PATRIC" id="fig|1386089.3.peg.2927"/>
<dbReference type="Pfam" id="PF01476">
    <property type="entry name" value="LysM"/>
    <property type="match status" value="1"/>
</dbReference>
<keyword evidence="2" id="KW-0472">Membrane</keyword>
<dbReference type="InterPro" id="IPR036779">
    <property type="entry name" value="LysM_dom_sf"/>
</dbReference>
<comment type="caution">
    <text evidence="4">The sequence shown here is derived from an EMBL/GenBank/DDBJ whole genome shotgun (WGS) entry which is preliminary data.</text>
</comment>
<evidence type="ECO:0000256" key="2">
    <source>
        <dbReference type="SAM" id="Phobius"/>
    </source>
</evidence>
<feature type="region of interest" description="Disordered" evidence="1">
    <location>
        <begin position="165"/>
        <end position="203"/>
    </location>
</feature>
<reference evidence="4 5" key="1">
    <citation type="submission" date="2013-08" db="EMBL/GenBank/DDBJ databases">
        <title>Intrasporangium oryzae NRRL B-24470.</title>
        <authorList>
            <person name="Liu H."/>
            <person name="Wang G."/>
        </authorList>
    </citation>
    <scope>NUCLEOTIDE SEQUENCE [LARGE SCALE GENOMIC DNA]</scope>
    <source>
        <strain evidence="4 5">NRRL B-24470</strain>
    </source>
</reference>
<dbReference type="AlphaFoldDB" id="W9GAE2"/>
<dbReference type="Proteomes" id="UP000019489">
    <property type="component" value="Unassembled WGS sequence"/>
</dbReference>
<evidence type="ECO:0000256" key="1">
    <source>
        <dbReference type="SAM" id="MobiDB-lite"/>
    </source>
</evidence>
<proteinExistence type="predicted"/>
<evidence type="ECO:0000313" key="5">
    <source>
        <dbReference type="Proteomes" id="UP000019489"/>
    </source>
</evidence>
<feature type="domain" description="LysM" evidence="3">
    <location>
        <begin position="227"/>
        <end position="242"/>
    </location>
</feature>
<keyword evidence="2" id="KW-1133">Transmembrane helix</keyword>
<sequence>MGAPAATAWARPGGAVLRALVSCGLCLVVARVFAQVAVTGWPSGAARADDIVLALLAWVGMACALWLAVGTALVALGRVPGFVGSASAAVAARITPRLVKQALGMALGASVGTLALPAGAVAGPLPVAAPSATSPTLPDPGYHPTTEESAVPVGTVGFPGAGARLAPATTTTPPPVPPTRDPTTTASPDALPGPGWRPTRPAPVLDPERATLLAPAPRLQTATVEQITVRRGDTLWAIAARHLGPEATDAQVAREWPRWYAANAGVVGDDPDSIEPGTQLVAPEVLPR</sequence>
<keyword evidence="2" id="KW-0812">Transmembrane</keyword>
<dbReference type="eggNOG" id="COG1652">
    <property type="taxonomic scope" value="Bacteria"/>
</dbReference>
<feature type="transmembrane region" description="Helical" evidence="2">
    <location>
        <begin position="50"/>
        <end position="76"/>
    </location>
</feature>